<dbReference type="Proteomes" id="UP000006820">
    <property type="component" value="Chromosome"/>
</dbReference>
<feature type="region of interest" description="Disordered" evidence="1">
    <location>
        <begin position="1"/>
        <end position="47"/>
    </location>
</feature>
<keyword evidence="2" id="KW-0812">Transmembrane</keyword>
<protein>
    <recommendedName>
        <fullName evidence="3">DUF8017 domain-containing protein</fullName>
    </recommendedName>
</protein>
<dbReference type="eggNOG" id="ENOG5033F0Y">
    <property type="taxonomic scope" value="Bacteria"/>
</dbReference>
<dbReference type="EMBL" id="AP006618">
    <property type="protein sequence ID" value="BAD55178.1"/>
    <property type="molecule type" value="Genomic_DNA"/>
</dbReference>
<evidence type="ECO:0000313" key="4">
    <source>
        <dbReference type="EMBL" id="BAD55178.1"/>
    </source>
</evidence>
<dbReference type="HOGENOM" id="CLU_982247_0_0_11"/>
<sequence>MGRVACRERTSVEEGTTVHGGFDRDMGDTATRTTPIPPQGLSAPPGHHDDMAVARELYRPSSGGHRWIGLGMAVLAVLGGTAVAVLADGSDAAEADDATGMVSALTPSTRTRTTEQPVISAPAVVPGYRAVVAPDSDAAYDVPADWTIAPPDRSGGFGKPPNTIGGKGYASEGKDYCPGSTRTVAFLTGSPTTDTTAAALEVGARAARIAYLADPTPTAPEPLHSLDGTQHGTFAETRGLIRDPAPGCAPTFSIYTFATPADTGSLVMVIAADTGVPKAVDPDTAKRIFTSIRPYKP</sequence>
<name>Q5Z313_NOCFA</name>
<proteinExistence type="predicted"/>
<keyword evidence="5" id="KW-1185">Reference proteome</keyword>
<evidence type="ECO:0000256" key="1">
    <source>
        <dbReference type="SAM" id="MobiDB-lite"/>
    </source>
</evidence>
<evidence type="ECO:0000313" key="5">
    <source>
        <dbReference type="Proteomes" id="UP000006820"/>
    </source>
</evidence>
<dbReference type="KEGG" id="nfa:NFA_3360"/>
<keyword evidence="2" id="KW-0472">Membrane</keyword>
<evidence type="ECO:0000256" key="2">
    <source>
        <dbReference type="SAM" id="Phobius"/>
    </source>
</evidence>
<dbReference type="AlphaFoldDB" id="Q5Z313"/>
<dbReference type="InterPro" id="IPR058330">
    <property type="entry name" value="DUF8017"/>
</dbReference>
<feature type="transmembrane region" description="Helical" evidence="2">
    <location>
        <begin position="67"/>
        <end position="87"/>
    </location>
</feature>
<gene>
    <name evidence="4" type="ordered locus">NFA_3360</name>
</gene>
<evidence type="ECO:0000259" key="3">
    <source>
        <dbReference type="Pfam" id="PF26056"/>
    </source>
</evidence>
<dbReference type="Pfam" id="PF26056">
    <property type="entry name" value="DUF8017"/>
    <property type="match status" value="1"/>
</dbReference>
<keyword evidence="2" id="KW-1133">Transmembrane helix</keyword>
<reference evidence="4 5" key="1">
    <citation type="journal article" date="2004" name="Proc. Natl. Acad. Sci. U.S.A.">
        <title>The complete genomic sequence of Nocardia farcinica IFM 10152.</title>
        <authorList>
            <person name="Ishikawa J."/>
            <person name="Yamashita A."/>
            <person name="Mikami Y."/>
            <person name="Hoshino Y."/>
            <person name="Kurita H."/>
            <person name="Hotta K."/>
            <person name="Shiba T."/>
            <person name="Hattori M."/>
        </authorList>
    </citation>
    <scope>NUCLEOTIDE SEQUENCE [LARGE SCALE GENOMIC DNA]</scope>
    <source>
        <strain evidence="4 5">IFM 10152</strain>
    </source>
</reference>
<organism evidence="4 5">
    <name type="scientific">Nocardia farcinica (strain IFM 10152)</name>
    <dbReference type="NCBI Taxonomy" id="247156"/>
    <lineage>
        <taxon>Bacteria</taxon>
        <taxon>Bacillati</taxon>
        <taxon>Actinomycetota</taxon>
        <taxon>Actinomycetes</taxon>
        <taxon>Mycobacteriales</taxon>
        <taxon>Nocardiaceae</taxon>
        <taxon>Nocardia</taxon>
    </lineage>
</organism>
<feature type="domain" description="DUF8017" evidence="3">
    <location>
        <begin position="122"/>
        <end position="296"/>
    </location>
</feature>
<feature type="compositionally biased region" description="Basic and acidic residues" evidence="1">
    <location>
        <begin position="1"/>
        <end position="12"/>
    </location>
</feature>
<accession>Q5Z313</accession>